<dbReference type="InterPro" id="IPR026847">
    <property type="entry name" value="VPS13"/>
</dbReference>
<dbReference type="OrthoDB" id="428159at2759"/>
<name>A0A314XKF3_PRUYE</name>
<dbReference type="GO" id="GO:0045053">
    <property type="term" value="P:protein retention in Golgi apparatus"/>
    <property type="evidence" value="ECO:0007669"/>
    <property type="project" value="TreeGrafter"/>
</dbReference>
<protein>
    <recommendedName>
        <fullName evidence="1">Vacuolar protein sorting-associated protein 13 VPS13 adaptor binding domain-containing protein</fullName>
    </recommendedName>
</protein>
<dbReference type="InterPro" id="IPR009543">
    <property type="entry name" value="VPS13_VAB"/>
</dbReference>
<accession>A0A314XKF3</accession>
<gene>
    <name evidence="2" type="ORF">Pyn_24907</name>
</gene>
<evidence type="ECO:0000313" key="3">
    <source>
        <dbReference type="Proteomes" id="UP000250321"/>
    </source>
</evidence>
<dbReference type="Proteomes" id="UP000250321">
    <property type="component" value="Unassembled WGS sequence"/>
</dbReference>
<dbReference type="GO" id="GO:0006623">
    <property type="term" value="P:protein targeting to vacuole"/>
    <property type="evidence" value="ECO:0007669"/>
    <property type="project" value="TreeGrafter"/>
</dbReference>
<comment type="caution">
    <text evidence="2">The sequence shown here is derived from an EMBL/GenBank/DDBJ whole genome shotgun (WGS) entry which is preliminary data.</text>
</comment>
<proteinExistence type="predicted"/>
<evidence type="ECO:0000313" key="2">
    <source>
        <dbReference type="EMBL" id="PQP92488.1"/>
    </source>
</evidence>
<feature type="domain" description="Vacuolar protein sorting-associated protein 13 VPS13 adaptor binding" evidence="1">
    <location>
        <begin position="1568"/>
        <end position="1810"/>
    </location>
</feature>
<reference evidence="2 3" key="1">
    <citation type="submission" date="2018-02" db="EMBL/GenBank/DDBJ databases">
        <title>Draft genome of wild Prunus yedoensis var. nudiflora.</title>
        <authorList>
            <person name="Baek S."/>
            <person name="Kim J.-H."/>
            <person name="Choi K."/>
            <person name="Kim G.-B."/>
            <person name="Cho A."/>
            <person name="Jang H."/>
            <person name="Shin C.-H."/>
            <person name="Yu H.-J."/>
            <person name="Mun J.-H."/>
        </authorList>
    </citation>
    <scope>NUCLEOTIDE SEQUENCE [LARGE SCALE GENOMIC DNA]</scope>
    <source>
        <strain evidence="3">cv. Jeju island</strain>
        <tissue evidence="2">Leaf</tissue>
    </source>
</reference>
<dbReference type="STRING" id="2094558.A0A314XKF3"/>
<dbReference type="Pfam" id="PF25036">
    <property type="entry name" value="VPS13_VAB"/>
    <property type="match status" value="1"/>
</dbReference>
<organism evidence="2 3">
    <name type="scientific">Prunus yedoensis var. nudiflora</name>
    <dbReference type="NCBI Taxonomy" id="2094558"/>
    <lineage>
        <taxon>Eukaryota</taxon>
        <taxon>Viridiplantae</taxon>
        <taxon>Streptophyta</taxon>
        <taxon>Embryophyta</taxon>
        <taxon>Tracheophyta</taxon>
        <taxon>Spermatophyta</taxon>
        <taxon>Magnoliopsida</taxon>
        <taxon>eudicotyledons</taxon>
        <taxon>Gunneridae</taxon>
        <taxon>Pentapetalae</taxon>
        <taxon>rosids</taxon>
        <taxon>fabids</taxon>
        <taxon>Rosales</taxon>
        <taxon>Rosaceae</taxon>
        <taxon>Amygdaloideae</taxon>
        <taxon>Amygdaleae</taxon>
        <taxon>Prunus</taxon>
    </lineage>
</organism>
<dbReference type="PANTHER" id="PTHR16166:SF130">
    <property type="entry name" value="PROTEIN SORTING-ASSOCIATED PROTEIN, PUTATIVE (DUF1162)-RELATED"/>
    <property type="match status" value="1"/>
</dbReference>
<dbReference type="EMBL" id="PJQY01002565">
    <property type="protein sequence ID" value="PQP92488.1"/>
    <property type="molecule type" value="Genomic_DNA"/>
</dbReference>
<keyword evidence="3" id="KW-1185">Reference proteome</keyword>
<evidence type="ECO:0000259" key="1">
    <source>
        <dbReference type="Pfam" id="PF25036"/>
    </source>
</evidence>
<sequence length="1970" mass="220187">MEAHWKESNDDLKNILWVEPAQNFPLSETYQTGYADHVEGACLSLLKNFLGDMWLNWNTACKEFEKSEIQYFENPFLLCEIKNFLTYPDLKNSDSGFSKFFLTLGKLNIVLGCSSILSVSLLCKQIQHALFWTEDNGQSGVLSHSPRASEDNKYRCYVSKLEMALVKILPEKHIQLGIFAAGPHIHISLGKNFDAGNKDINHEVGQEEFHLAFDFRNIEAAVWPTSQFDMESFVAPSGPGDMEPECLRLEQPIIVDMFKSDSGKYQCQECISLGSYLRVGGLEAYLVDSAGKRQSQILVLKPMTVRLLSFREYVHSFSTSVIAFSAALCGTAEGFTILSYADEFYVFFQVLENLSSAISYSFSSFGSIGYLPFKFAKQEFAISEPQNAETTALGAPLNYSNFLFSINGIFKIKSMDIILHKSRISGNVDSSIGNFDVSSSKKLAEHDLPDCGISISIHQTTADLSWKEGKNYPSSDNVSNAPGTSTSVGKTAHMENLPLTTNSESSNGQDCRFLQDIEFASNVPPPGSVSVGGEFQTICCRIQGGFLFLEITALATFVNCFASYLHCFANLLSGLQSSDEYIEEAEISADTTRPNDHSVQEHMQEIHCTSQQAQITQMEAFILNISHFSCVLVIEDEHGGMQELVLEVDVHLNFQVANMRRKLVFDLSRMSILSQAFQENVENEIQIPHFSSVTSNVFPSDVVSGGSAEFSHHGIGFILLMMQAVQEILDHRKSFLEKPLNDSLCLNEVWVGSGSISCFDITISLSEIQMLLSMISSFSGVFKDEMISEPDRRHQSSNEEFKNSLEAMIPNGAIVAIQDVHQHMYFTVEGEENKFNLAGAVHYSLVGERALFRVKYHNQGRWKSSVSWFSLISLYAKNGLGEPLRLNYRPGSGFVDLSSANDNGWALWKAISCEPENSEGDIDWEPNNQLVQRTFYLLNKKNDSAVAFVDGIPEFVRKPGNPFKLKVFHNASVAHDIKMDCYPGEASGTSLQHDALRDDGKTSVRSGKLPCIDVTFDKISLTIFHELVDTEDMFPLLCGCIDQTKITVQILPSKTRVISMSTAVLHYFDAQKNLWRELLHPVEVCLFYRSSFQLQGSEAVSHGVPVHIHCRTKELNISLSELSLDILLFVIGKLNLAGPYSVRSNKIWANCCKVVNQSGSDLLCHFFEKQSVTVSRMQSASVILRCSDLANEPPEIASVVSIQLAVPRSFVTKSIDVSLMEAKVLAWKTQITSLQDSKTFPGPFVVVDVSRKSEDGLSIVISPLIRIHNETGFPMELRFRQAQQKEDEFASVMLNAGDTIDDSMAMFDALNLSGGRKKALMSLGLGNFLLSFRPEIPDGLMTSKNSLSVEWSDDLKGGKAVRLSGIFDRLSYRVRNALFTESVKCSFSTAQCTLKSEGASISDMHFLVQSIGRNVPVVQPNRSTDVLENNKSPVAFQEQKDIYLLPTVRVSNLLHTEVHVFLSESDRCYTVGSDNDRNQSTISCGSMVEFYANPSIIYFTVTLTAYNSSCRPVNSSDWVKKLQKQKSDVPCLDIDLDFGGGKELWLGIPPEFGSYLLPKTTRSWFLKPNKVCLKLLEDNATETLIDLDALSGLAEISLEVEEGSGVKYITKLGVSTGPPLSRVVIPSQVVTMVPRHVVANESEERIIVRQCYLQDDSVGMIPINSKQRATLQLQDGMNKKRDFSLFEHIMKKHRKVNDGSLIYLQFRLDESKLGWSGPVCIASLGRFFLKFKKPHMDQVTALESSVTEFAAVHVVEEGSTLVLHFHKPPNVSLPYRIENCLHDVSITYYQKDSLEPEILGSESGTDYVWDDSTLPHKLVVRINDSLLLREINLDKVRAWKPFYKLRQQSGLASHLPLGKRSVDQRIDFGELNAMEMVKVGYEVYADGPTRVLRFCEISRSHKGDKMFHSCEKIQLRVPQFTIHLLEHEKKDGDDMEPSAYTPILAARIGILTLILSLLMSKNLARSVYSQ</sequence>
<dbReference type="PANTHER" id="PTHR16166">
    <property type="entry name" value="VACUOLAR PROTEIN SORTING-ASSOCIATED PROTEIN VPS13"/>
    <property type="match status" value="1"/>
</dbReference>